<proteinExistence type="predicted"/>
<evidence type="ECO:0000313" key="3">
    <source>
        <dbReference type="Proteomes" id="UP000316610"/>
    </source>
</evidence>
<gene>
    <name evidence="2" type="primary">10</name>
    <name evidence="2" type="ORF">SEA_ZIPP_10</name>
</gene>
<protein>
    <submittedName>
        <fullName evidence="2">Uncharacterized protein</fullName>
    </submittedName>
</protein>
<feature type="compositionally biased region" description="Acidic residues" evidence="1">
    <location>
        <begin position="81"/>
        <end position="97"/>
    </location>
</feature>
<keyword evidence="3" id="KW-1185">Reference proteome</keyword>
<accession>A0A514DHT4</accession>
<evidence type="ECO:0000313" key="2">
    <source>
        <dbReference type="EMBL" id="QDH93164.1"/>
    </source>
</evidence>
<dbReference type="EMBL" id="MK937607">
    <property type="protein sequence ID" value="QDH93164.1"/>
    <property type="molecule type" value="Genomic_DNA"/>
</dbReference>
<organism evidence="2 3">
    <name type="scientific">Gordonia phage Zipp</name>
    <dbReference type="NCBI Taxonomy" id="2591212"/>
    <lineage>
        <taxon>Viruses</taxon>
        <taxon>Duplodnaviria</taxon>
        <taxon>Heunggongvirae</taxon>
        <taxon>Uroviricota</taxon>
        <taxon>Caudoviricetes</taxon>
        <taxon>Stackebrandtviridae</taxon>
        <taxon>Schenleyvirinae</taxon>
        <taxon>Zitchvirus</taxon>
        <taxon>Zitchvirus zipp</taxon>
    </lineage>
</organism>
<dbReference type="Proteomes" id="UP000316610">
    <property type="component" value="Segment"/>
</dbReference>
<feature type="compositionally biased region" description="Basic and acidic residues" evidence="1">
    <location>
        <begin position="64"/>
        <end position="74"/>
    </location>
</feature>
<dbReference type="KEGG" id="vg:63027313"/>
<name>A0A514DHT4_9CAUD</name>
<reference evidence="2 3" key="1">
    <citation type="submission" date="2019-05" db="EMBL/GenBank/DDBJ databases">
        <authorList>
            <person name="Hammer B.W."/>
            <person name="Chiaro A."/>
            <person name="Dufresne J."/>
            <person name="Kristler A."/>
            <person name="Kuo C.N."/>
            <person name="Ozcan Z."/>
            <person name="Pasmanik V."/>
            <person name="Shin J."/>
            <person name="Stephens K.N."/>
            <person name="Butela K.A."/>
            <person name="Garlena R.A."/>
            <person name="Russell D.A."/>
            <person name="Pope W.H."/>
            <person name="Jacobs-Sera D."/>
            <person name="Hatfull G.F."/>
        </authorList>
    </citation>
    <scope>NUCLEOTIDE SEQUENCE [LARGE SCALE GENOMIC DNA]</scope>
</reference>
<dbReference type="RefSeq" id="YP_010002759.1">
    <property type="nucleotide sequence ID" value="NC_053248.1"/>
</dbReference>
<evidence type="ECO:0000256" key="1">
    <source>
        <dbReference type="SAM" id="MobiDB-lite"/>
    </source>
</evidence>
<feature type="region of interest" description="Disordered" evidence="1">
    <location>
        <begin position="37"/>
        <end position="97"/>
    </location>
</feature>
<sequence>MYELLAALTLIATGPSQAPAPTPVACVMETTPGDFAPCPPPIVSTSGGDSIGGDANSDPVNMRDLPRLGGEYEYKSPTPEPEAETPDEGEETPADGE</sequence>
<dbReference type="GeneID" id="63027313"/>